<dbReference type="InterPro" id="IPR016087">
    <property type="entry name" value="Chalcone_isomerase"/>
</dbReference>
<dbReference type="RefSeq" id="WP_173956239.1">
    <property type="nucleotide sequence ID" value="NZ_CP028942.1"/>
</dbReference>
<evidence type="ECO:0000313" key="3">
    <source>
        <dbReference type="Proteomes" id="UP000503312"/>
    </source>
</evidence>
<reference evidence="2 3" key="1">
    <citation type="submission" date="2018-04" db="EMBL/GenBank/DDBJ databases">
        <title>Polynucleobacter sp. UH21B genome.</title>
        <authorList>
            <person name="Hahn M.W."/>
        </authorList>
    </citation>
    <scope>NUCLEOTIDE SEQUENCE [LARGE SCALE GENOMIC DNA]</scope>
    <source>
        <strain evidence="2 3">MWH-UH21B</strain>
    </source>
</reference>
<dbReference type="KEGG" id="ptrp:DCO17_08115"/>
<accession>A0A6M9PZ74</accession>
<feature type="domain" description="Chalcone isomerase" evidence="1">
    <location>
        <begin position="99"/>
        <end position="173"/>
    </location>
</feature>
<sequence length="187" mass="20797">MRYFAKLFLATLLLIVYGTAPISFARDLVYIDQALNPAKLQGSGKLTWWGLHIYDANFYRAGSFNSSEFALDLQYHKSLSGLAIANRSAEEMKKLGVPDTQAQIWGKQLATFLPNVEPGQSLTAIYNPKQGTTFYFDGKPLAQIAGADFSKAFFGIWLDSKTTAPKLRDQLLGQHCPPPLLEETCKQ</sequence>
<proteinExistence type="predicted"/>
<dbReference type="EMBL" id="CP028942">
    <property type="protein sequence ID" value="QKM65202.1"/>
    <property type="molecule type" value="Genomic_DNA"/>
</dbReference>
<organism evidence="2 3">
    <name type="scientific">Polynucleobacter tropicus</name>
    <dbReference type="NCBI Taxonomy" id="1743174"/>
    <lineage>
        <taxon>Bacteria</taxon>
        <taxon>Pseudomonadati</taxon>
        <taxon>Pseudomonadota</taxon>
        <taxon>Betaproteobacteria</taxon>
        <taxon>Burkholderiales</taxon>
        <taxon>Burkholderiaceae</taxon>
        <taxon>Polynucleobacter</taxon>
    </lineage>
</organism>
<evidence type="ECO:0000259" key="1">
    <source>
        <dbReference type="Pfam" id="PF16036"/>
    </source>
</evidence>
<evidence type="ECO:0000313" key="2">
    <source>
        <dbReference type="EMBL" id="QKM65202.1"/>
    </source>
</evidence>
<keyword evidence="3" id="KW-1185">Reference proteome</keyword>
<dbReference type="AlphaFoldDB" id="A0A6M9PZ74"/>
<gene>
    <name evidence="2" type="ORF">DCO17_08115</name>
</gene>
<dbReference type="Proteomes" id="UP000503312">
    <property type="component" value="Chromosome"/>
</dbReference>
<protein>
    <recommendedName>
        <fullName evidence="1">Chalcone isomerase domain-containing protein</fullName>
    </recommendedName>
</protein>
<name>A0A6M9PZ74_9BURK</name>
<dbReference type="Pfam" id="PF16036">
    <property type="entry name" value="Chalcone_3"/>
    <property type="match status" value="1"/>
</dbReference>